<dbReference type="Pfam" id="PF06739">
    <property type="entry name" value="SBBP"/>
    <property type="match status" value="7"/>
</dbReference>
<dbReference type="EMBL" id="CP000473">
    <property type="protein sequence ID" value="ABJ81560.1"/>
    <property type="molecule type" value="Genomic_DNA"/>
</dbReference>
<dbReference type="STRING" id="234267.Acid_0554"/>
<dbReference type="eggNOG" id="COG1404">
    <property type="taxonomic scope" value="Bacteria"/>
</dbReference>
<dbReference type="AlphaFoldDB" id="Q02BK6"/>
<dbReference type="PANTHER" id="PTHR35580:SF1">
    <property type="entry name" value="PHYTASE-LIKE DOMAIN-CONTAINING PROTEIN"/>
    <property type="match status" value="1"/>
</dbReference>
<dbReference type="Pfam" id="PF25778">
    <property type="entry name" value="DUF7948"/>
    <property type="match status" value="1"/>
</dbReference>
<dbReference type="PANTHER" id="PTHR35580">
    <property type="entry name" value="CELL SURFACE GLYCOPROTEIN (S-LAYER PROTEIN)-LIKE PROTEIN"/>
    <property type="match status" value="1"/>
</dbReference>
<protein>
    <submittedName>
        <fullName evidence="2">Beta-propeller repeat protein</fullName>
    </submittedName>
</protein>
<feature type="domain" description="DUF7948" evidence="1">
    <location>
        <begin position="28"/>
        <end position="219"/>
    </location>
</feature>
<dbReference type="InterPro" id="IPR052918">
    <property type="entry name" value="Motility_Chemotaxis_Reg"/>
</dbReference>
<dbReference type="Gene3D" id="2.120.10.30">
    <property type="entry name" value="TolB, C-terminal domain"/>
    <property type="match status" value="1"/>
</dbReference>
<organism evidence="2">
    <name type="scientific">Solibacter usitatus (strain Ellin6076)</name>
    <dbReference type="NCBI Taxonomy" id="234267"/>
    <lineage>
        <taxon>Bacteria</taxon>
        <taxon>Pseudomonadati</taxon>
        <taxon>Acidobacteriota</taxon>
        <taxon>Terriglobia</taxon>
        <taxon>Bryobacterales</taxon>
        <taxon>Solibacteraceae</taxon>
        <taxon>Candidatus Solibacter</taxon>
    </lineage>
</organism>
<reference evidence="2" key="1">
    <citation type="submission" date="2006-10" db="EMBL/GenBank/DDBJ databases">
        <title>Complete sequence of Solibacter usitatus Ellin6076.</title>
        <authorList>
            <consortium name="US DOE Joint Genome Institute"/>
            <person name="Copeland A."/>
            <person name="Lucas S."/>
            <person name="Lapidus A."/>
            <person name="Barry K."/>
            <person name="Detter J.C."/>
            <person name="Glavina del Rio T."/>
            <person name="Hammon N."/>
            <person name="Israni S."/>
            <person name="Dalin E."/>
            <person name="Tice H."/>
            <person name="Pitluck S."/>
            <person name="Thompson L.S."/>
            <person name="Brettin T."/>
            <person name="Bruce D."/>
            <person name="Han C."/>
            <person name="Tapia R."/>
            <person name="Gilna P."/>
            <person name="Schmutz J."/>
            <person name="Larimer F."/>
            <person name="Land M."/>
            <person name="Hauser L."/>
            <person name="Kyrpides N."/>
            <person name="Mikhailova N."/>
            <person name="Janssen P.H."/>
            <person name="Kuske C.R."/>
            <person name="Richardson P."/>
        </authorList>
    </citation>
    <scope>NUCLEOTIDE SEQUENCE</scope>
    <source>
        <strain evidence="2">Ellin6076</strain>
    </source>
</reference>
<dbReference type="Gene3D" id="2.40.10.500">
    <property type="match status" value="1"/>
</dbReference>
<sequence length="943" mass="96177" precursor="true">MIRTCLTSILFLAGFAALSPGAEIPLLFMGNRGQAPAKVQFMVKGAGLDAYFLPGEVHLEVPGRSLRIRLEGASPGHALKGKGRLSGRANFLTGSPSGWAVDIPLYESLVYRQVYPGIDLVYGGEGRKLKSEVVVAPGADPGLVRMRYLGGGAPWVDSDGSLVVRVGDRELREEPPVVYQERDGAREPVVGRFVLLGNNVVGFGLGKYDRTRTLVIDPVLSYSTLLGGSGTDTASAVAVDASGAAYIAGYTDSTNLPAVNSAQSFNAGGNEVMVAKFSPGGNSLVYCTYLGGSADDRAYGIAVDGQGNAYIAGSTTSRNFPVRGALQATLTGYRNAFVAKLNPAGNGLVYSTYLGGNASDSANGIAVDSSGAAYVTGDTTSYSFPASGYQRGIHGGQDAFVAKLSADGSHLVYSTYLGGSGDDRGTAIALDGSGSAYITGSTFSIDFPVLFAAQQHGGGGQDAFVTRLSADGSFLWFSTYLGGSGGTVVSPEIGEAIAVDVQGNAYVAGVTSSADFPRLNALQTSLRGLSDAFVSKLTAAGALSYSTYLGGSGAETATGVAVDSSGNAYVSGYTYSTDLPVVSPVQAMNAGEYDAFVAELNSAGNALSYLSYLGGNGSDAASSIALDSSGTVYVAGWTLSTNFPLLNSYQLVNSGNYGMFVTKMIFSTTPVNVGVTPASGNGAGQVFSFQFADPAGATDLTSVGALFGVSAGTSGACAVSYDRVHNALFLLTDSGQAPAGSITPGSGTQQNSQCTLSGAGSTVALSGPTLTLNLALTFLPAFNGSKTVYMQAITPLASTAWQPKGAWSVTFAVTNVSVTPSAGSGATQLFSFQFSDEAGSNDLTSVSVLFNSSASTVTACSVTYDRARNALSLLTDAGQLPSASITPGSGTQQNQQCTLSGTGSSVVLSGRMLTLNLALTFLPAFSGTKNIYMQAISPFGSAP</sequence>
<dbReference type="InParanoid" id="Q02BK6"/>
<dbReference type="KEGG" id="sus:Acid_0554"/>
<dbReference type="SUPFAM" id="SSF63829">
    <property type="entry name" value="Calcium-dependent phosphotriesterase"/>
    <property type="match status" value="1"/>
</dbReference>
<proteinExistence type="predicted"/>
<evidence type="ECO:0000313" key="2">
    <source>
        <dbReference type="EMBL" id="ABJ81560.1"/>
    </source>
</evidence>
<gene>
    <name evidence="2" type="ordered locus">Acid_0554</name>
</gene>
<dbReference type="InterPro" id="IPR011042">
    <property type="entry name" value="6-blade_b-propeller_TolB-like"/>
</dbReference>
<dbReference type="OrthoDB" id="127173at2"/>
<name>Q02BK6_SOLUE</name>
<evidence type="ECO:0000259" key="1">
    <source>
        <dbReference type="Pfam" id="PF25778"/>
    </source>
</evidence>
<accession>Q02BK6</accession>
<dbReference type="HOGENOM" id="CLU_311431_0_0_0"/>
<dbReference type="InterPro" id="IPR010620">
    <property type="entry name" value="SBBP_repeat"/>
</dbReference>
<dbReference type="InterPro" id="IPR057708">
    <property type="entry name" value="DUF7948"/>
</dbReference>